<sequence>MRPKGAYDDKEEEFEVAKAKAARKARKQKELMSKRQKTKDIIEKYKHSRKIQKQMLRIEERPTLTDFDNSDGIQNQSHLAEDEIRFLSDSGVNKRSKRRIDDSDSKEDMSNERQNNYVKPKIIINNNKTLGIEETPSDNNEGEV</sequence>
<dbReference type="EMBL" id="JAHXZJ010003087">
    <property type="protein sequence ID" value="KAH0533559.1"/>
    <property type="molecule type" value="Genomic_DNA"/>
</dbReference>
<feature type="compositionally biased region" description="Basic and acidic residues" evidence="1">
    <location>
        <begin position="28"/>
        <end position="45"/>
    </location>
</feature>
<organism evidence="2 3">
    <name type="scientific">Cotesia glomerata</name>
    <name type="common">Lepidopteran parasitic wasp</name>
    <name type="synonym">Apanteles glomeratus</name>
    <dbReference type="NCBI Taxonomy" id="32391"/>
    <lineage>
        <taxon>Eukaryota</taxon>
        <taxon>Metazoa</taxon>
        <taxon>Ecdysozoa</taxon>
        <taxon>Arthropoda</taxon>
        <taxon>Hexapoda</taxon>
        <taxon>Insecta</taxon>
        <taxon>Pterygota</taxon>
        <taxon>Neoptera</taxon>
        <taxon>Endopterygota</taxon>
        <taxon>Hymenoptera</taxon>
        <taxon>Apocrita</taxon>
        <taxon>Ichneumonoidea</taxon>
        <taxon>Braconidae</taxon>
        <taxon>Microgastrinae</taxon>
        <taxon>Cotesia</taxon>
    </lineage>
</organism>
<evidence type="ECO:0000313" key="2">
    <source>
        <dbReference type="EMBL" id="KAH0533559.1"/>
    </source>
</evidence>
<evidence type="ECO:0000313" key="3">
    <source>
        <dbReference type="Proteomes" id="UP000826195"/>
    </source>
</evidence>
<keyword evidence="3" id="KW-1185">Reference proteome</keyword>
<comment type="caution">
    <text evidence="2">The sequence shown here is derived from an EMBL/GenBank/DDBJ whole genome shotgun (WGS) entry which is preliminary data.</text>
</comment>
<feature type="compositionally biased region" description="Basic and acidic residues" evidence="1">
    <location>
        <begin position="99"/>
        <end position="111"/>
    </location>
</feature>
<feature type="region of interest" description="Disordered" evidence="1">
    <location>
        <begin position="22"/>
        <end position="144"/>
    </location>
</feature>
<proteinExistence type="predicted"/>
<evidence type="ECO:0000256" key="1">
    <source>
        <dbReference type="SAM" id="MobiDB-lite"/>
    </source>
</evidence>
<dbReference type="Proteomes" id="UP000826195">
    <property type="component" value="Unassembled WGS sequence"/>
</dbReference>
<accession>A0AAV7HR04</accession>
<gene>
    <name evidence="2" type="ORF">KQX54_000296</name>
</gene>
<dbReference type="AlphaFoldDB" id="A0AAV7HR04"/>
<name>A0AAV7HR04_COTGL</name>
<reference evidence="2 3" key="1">
    <citation type="journal article" date="2021" name="J. Hered.">
        <title>A chromosome-level genome assembly of the parasitoid wasp, Cotesia glomerata (Hymenoptera: Braconidae).</title>
        <authorList>
            <person name="Pinto B.J."/>
            <person name="Weis J.J."/>
            <person name="Gamble T."/>
            <person name="Ode P.J."/>
            <person name="Paul R."/>
            <person name="Zaspel J.M."/>
        </authorList>
    </citation>
    <scope>NUCLEOTIDE SEQUENCE [LARGE SCALE GENOMIC DNA]</scope>
    <source>
        <strain evidence="2">CgM1</strain>
    </source>
</reference>
<protein>
    <submittedName>
        <fullName evidence="2">Uncharacterized protein</fullName>
    </submittedName>
</protein>